<dbReference type="OrthoDB" id="9802991at2"/>
<evidence type="ECO:0000313" key="3">
    <source>
        <dbReference type="Proteomes" id="UP000199771"/>
    </source>
</evidence>
<dbReference type="Proteomes" id="UP000199771">
    <property type="component" value="Unassembled WGS sequence"/>
</dbReference>
<accession>A0A1I2JL10</accession>
<dbReference type="InterPro" id="IPR037482">
    <property type="entry name" value="ST1585_MBL-fold"/>
</dbReference>
<organism evidence="2 3">
    <name type="scientific">Fontimonas thermophila</name>
    <dbReference type="NCBI Taxonomy" id="1076937"/>
    <lineage>
        <taxon>Bacteria</taxon>
        <taxon>Pseudomonadati</taxon>
        <taxon>Pseudomonadota</taxon>
        <taxon>Gammaproteobacteria</taxon>
        <taxon>Nevskiales</taxon>
        <taxon>Nevskiaceae</taxon>
        <taxon>Fontimonas</taxon>
    </lineage>
</organism>
<dbReference type="AlphaFoldDB" id="A0A1I2JL10"/>
<dbReference type="Gene3D" id="3.60.15.10">
    <property type="entry name" value="Ribonuclease Z/Hydroxyacylglutathione hydrolase-like"/>
    <property type="match status" value="1"/>
</dbReference>
<dbReference type="InterPro" id="IPR036866">
    <property type="entry name" value="RibonucZ/Hydroxyglut_hydro"/>
</dbReference>
<dbReference type="Pfam" id="PF00753">
    <property type="entry name" value="Lactamase_B"/>
    <property type="match status" value="1"/>
</dbReference>
<dbReference type="SUPFAM" id="SSF56281">
    <property type="entry name" value="Metallo-hydrolase/oxidoreductase"/>
    <property type="match status" value="1"/>
</dbReference>
<dbReference type="PANTHER" id="PTHR42951">
    <property type="entry name" value="METALLO-BETA-LACTAMASE DOMAIN-CONTAINING"/>
    <property type="match status" value="1"/>
</dbReference>
<name>A0A1I2JL10_9GAMM</name>
<sequence length="321" mass="35175">MTADPTPLPATIDYPHGIVCIDTLQERCGLACCYLVGRDGEYAFIEAGTSPGVPRLLALLDARGIPRSAVRYVIPTHVHLDHAGGAGLLLRELPDARLVVHPRGARHLVDPSKLIAGANAVYGVDAVRRMYGEIVPVAQARVIVADDGLRLPLGTSELLFIDTPGHARHHFCVWDAVSRGFFTGDSFGLSYREFDGPHGVFLIPTTTPVQFEPEAWSQTIERLLSFAPQWMYLTHFGRIGDVARLADELRAALARYCALARRYAQAPDRHAKLVNALTADALARLEELRCPLAADRARALLAFDMELNAQGLEVWLERGMG</sequence>
<reference evidence="2 3" key="1">
    <citation type="submission" date="2016-10" db="EMBL/GenBank/DDBJ databases">
        <authorList>
            <person name="de Groot N.N."/>
        </authorList>
    </citation>
    <scope>NUCLEOTIDE SEQUENCE [LARGE SCALE GENOMIC DNA]</scope>
    <source>
        <strain evidence="2 3">DSM 23609</strain>
    </source>
</reference>
<dbReference type="InterPro" id="IPR050855">
    <property type="entry name" value="NDM-1-like"/>
</dbReference>
<dbReference type="InterPro" id="IPR001279">
    <property type="entry name" value="Metallo-B-lactamas"/>
</dbReference>
<gene>
    <name evidence="2" type="ORF">SAMN04488120_10854</name>
</gene>
<dbReference type="EMBL" id="FOOC01000008">
    <property type="protein sequence ID" value="SFF54949.1"/>
    <property type="molecule type" value="Genomic_DNA"/>
</dbReference>
<dbReference type="PANTHER" id="PTHR42951:SF22">
    <property type="entry name" value="METALLO BETA-LACTAMASE SUPERFAMILY LIPOPROTEIN"/>
    <property type="match status" value="1"/>
</dbReference>
<proteinExistence type="predicted"/>
<dbReference type="CDD" id="cd07726">
    <property type="entry name" value="ST1585-like_MBL-fold"/>
    <property type="match status" value="1"/>
</dbReference>
<dbReference type="RefSeq" id="WP_091534054.1">
    <property type="nucleotide sequence ID" value="NZ_FOOC01000008.1"/>
</dbReference>
<evidence type="ECO:0000313" key="2">
    <source>
        <dbReference type="EMBL" id="SFF54949.1"/>
    </source>
</evidence>
<keyword evidence="3" id="KW-1185">Reference proteome</keyword>
<dbReference type="SMART" id="SM00849">
    <property type="entry name" value="Lactamase_B"/>
    <property type="match status" value="1"/>
</dbReference>
<protein>
    <submittedName>
        <fullName evidence="2">Glyoxylase, beta-lactamase superfamily II</fullName>
    </submittedName>
</protein>
<dbReference type="STRING" id="1076937.SAMN04488120_10854"/>
<feature type="domain" description="Metallo-beta-lactamase" evidence="1">
    <location>
        <begin position="30"/>
        <end position="235"/>
    </location>
</feature>
<evidence type="ECO:0000259" key="1">
    <source>
        <dbReference type="SMART" id="SM00849"/>
    </source>
</evidence>